<keyword evidence="1" id="KW-0812">Transmembrane</keyword>
<reference evidence="2 3" key="1">
    <citation type="journal article" date="2014" name="Proc. Natl. Acad. Sci. U.S.A.">
        <title>Molecular dissection of the evolution of carbapenem-resistant multilocus sequence type 258 Klebsiella pneumoniae.</title>
        <authorList>
            <person name="Deleo F.R."/>
            <person name="Chen L."/>
            <person name="Porcella S.F."/>
            <person name="Martens C.A."/>
            <person name="Kobayashi S.D."/>
            <person name="Porter A.R."/>
            <person name="Chavda K.D."/>
            <person name="Jacobs M.R."/>
            <person name="Mathema B."/>
            <person name="Olsen R.J."/>
            <person name="Bonomo R.A."/>
            <person name="Musser J.M."/>
            <person name="Kreiswirth B.N."/>
        </authorList>
    </citation>
    <scope>NUCLEOTIDE SEQUENCE [LARGE SCALE GENOMIC DNA]</scope>
    <source>
        <strain evidence="2">30684/NJST258_2</strain>
    </source>
</reference>
<feature type="transmembrane region" description="Helical" evidence="1">
    <location>
        <begin position="62"/>
        <end position="85"/>
    </location>
</feature>
<name>W8V158_KLEPN</name>
<keyword evidence="1" id="KW-1133">Transmembrane helix</keyword>
<protein>
    <submittedName>
        <fullName evidence="2">Uncharacterized protein</fullName>
    </submittedName>
</protein>
<dbReference type="EMBL" id="CP006918">
    <property type="protein sequence ID" value="AHM81623.1"/>
    <property type="molecule type" value="Genomic_DNA"/>
</dbReference>
<sequence length="91" mass="10506">MLPVALITLARKISKIIYFILLFLVLGRALPRPEIYLDYDIARDICHFLFGSVNADTMYDTFFYISLIIVIFLSAVLYIITLQLISTIRSK</sequence>
<keyword evidence="1" id="KW-0472">Membrane</keyword>
<dbReference type="KEGG" id="kps:KPNJ2_04851"/>
<evidence type="ECO:0000256" key="1">
    <source>
        <dbReference type="SAM" id="Phobius"/>
    </source>
</evidence>
<evidence type="ECO:0000313" key="2">
    <source>
        <dbReference type="EMBL" id="AHM81623.1"/>
    </source>
</evidence>
<organism evidence="2 3">
    <name type="scientific">Klebsiella pneumoniae 30684/NJST258_2</name>
    <dbReference type="NCBI Taxonomy" id="1420013"/>
    <lineage>
        <taxon>Bacteria</taxon>
        <taxon>Pseudomonadati</taxon>
        <taxon>Pseudomonadota</taxon>
        <taxon>Gammaproteobacteria</taxon>
        <taxon>Enterobacterales</taxon>
        <taxon>Enterobacteriaceae</taxon>
        <taxon>Klebsiella/Raoultella group</taxon>
        <taxon>Klebsiella</taxon>
        <taxon>Klebsiella pneumoniae complex</taxon>
    </lineage>
</organism>
<gene>
    <name evidence="2" type="ORF">KPNJ2_04851</name>
</gene>
<dbReference type="HOGENOM" id="CLU_187526_0_0_6"/>
<accession>W8V158</accession>
<proteinExistence type="predicted"/>
<dbReference type="AlphaFoldDB" id="W8V158"/>
<dbReference type="Proteomes" id="UP000019586">
    <property type="component" value="Chromosome"/>
</dbReference>
<evidence type="ECO:0000313" key="3">
    <source>
        <dbReference type="Proteomes" id="UP000019586"/>
    </source>
</evidence>